<dbReference type="InterPro" id="IPR022830">
    <property type="entry name" value="Indigdn_synthA-like"/>
</dbReference>
<feature type="binding site" evidence="6">
    <location>
        <begin position="141"/>
        <end position="143"/>
    </location>
    <ligand>
        <name>substrate</name>
    </ligand>
</feature>
<evidence type="ECO:0000256" key="2">
    <source>
        <dbReference type="ARBA" id="ARBA00022801"/>
    </source>
</evidence>
<comment type="cofactor">
    <cofactor evidence="6">
        <name>Mn(2+)</name>
        <dbReference type="ChEBI" id="CHEBI:29035"/>
    </cofactor>
    <text evidence="6">Binds 1 Mn(2+) ion per subunit.</text>
</comment>
<keyword evidence="5 6" id="KW-0326">Glycosidase</keyword>
<feature type="binding site" evidence="6">
    <location>
        <position position="87"/>
    </location>
    <ligand>
        <name>substrate</name>
    </ligand>
</feature>
<keyword evidence="2 6" id="KW-0378">Hydrolase</keyword>
<dbReference type="GO" id="GO:0046872">
    <property type="term" value="F:metal ion binding"/>
    <property type="evidence" value="ECO:0007669"/>
    <property type="project" value="UniProtKB-KW"/>
</dbReference>
<evidence type="ECO:0000256" key="5">
    <source>
        <dbReference type="ARBA" id="ARBA00023295"/>
    </source>
</evidence>
<feature type="active site" description="Nucleophile" evidence="6">
    <location>
        <position position="160"/>
    </location>
</feature>
<dbReference type="SUPFAM" id="SSF110581">
    <property type="entry name" value="Indigoidine synthase A-like"/>
    <property type="match status" value="1"/>
</dbReference>
<evidence type="ECO:0000256" key="4">
    <source>
        <dbReference type="ARBA" id="ARBA00023239"/>
    </source>
</evidence>
<evidence type="ECO:0000256" key="6">
    <source>
        <dbReference type="HAMAP-Rule" id="MF_01876"/>
    </source>
</evidence>
<organism evidence="7 8">
    <name type="scientific">Candidatus Segetimicrobium genomatis</name>
    <dbReference type="NCBI Taxonomy" id="2569760"/>
    <lineage>
        <taxon>Bacteria</taxon>
        <taxon>Bacillati</taxon>
        <taxon>Candidatus Sysuimicrobiota</taxon>
        <taxon>Candidatus Sysuimicrobiia</taxon>
        <taxon>Candidatus Sysuimicrobiales</taxon>
        <taxon>Candidatus Segetimicrobiaceae</taxon>
        <taxon>Candidatus Segetimicrobium</taxon>
    </lineage>
</organism>
<dbReference type="HAMAP" id="MF_01876">
    <property type="entry name" value="PsiMP_glycosidase"/>
    <property type="match status" value="1"/>
</dbReference>
<dbReference type="Pfam" id="PF04227">
    <property type="entry name" value="Indigoidine_A"/>
    <property type="match status" value="1"/>
</dbReference>
<dbReference type="EC" id="4.2.1.70" evidence="6"/>
<dbReference type="PANTHER" id="PTHR42909:SF1">
    <property type="entry name" value="CARBOHYDRATE KINASE PFKB DOMAIN-CONTAINING PROTEIN"/>
    <property type="match status" value="1"/>
</dbReference>
<feature type="binding site" evidence="6">
    <location>
        <position position="139"/>
    </location>
    <ligand>
        <name>Mn(2+)</name>
        <dbReference type="ChEBI" id="CHEBI:29035"/>
    </ligand>
</feature>
<dbReference type="Proteomes" id="UP000318834">
    <property type="component" value="Unassembled WGS sequence"/>
</dbReference>
<dbReference type="PANTHER" id="PTHR42909">
    <property type="entry name" value="ZGC:136858"/>
    <property type="match status" value="1"/>
</dbReference>
<dbReference type="Gene3D" id="3.40.1790.10">
    <property type="entry name" value="Indigoidine synthase domain"/>
    <property type="match status" value="1"/>
</dbReference>
<evidence type="ECO:0000313" key="7">
    <source>
        <dbReference type="EMBL" id="TMI72236.1"/>
    </source>
</evidence>
<feature type="binding site" evidence="6">
    <location>
        <position position="107"/>
    </location>
    <ligand>
        <name>substrate</name>
    </ligand>
</feature>
<dbReference type="InterPro" id="IPR007342">
    <property type="entry name" value="PsuG"/>
</dbReference>
<comment type="catalytic activity">
    <reaction evidence="6">
        <text>D-ribose 5-phosphate + uracil = psi-UMP + H2O</text>
        <dbReference type="Rhea" id="RHEA:18337"/>
        <dbReference type="ChEBI" id="CHEBI:15377"/>
        <dbReference type="ChEBI" id="CHEBI:17568"/>
        <dbReference type="ChEBI" id="CHEBI:58380"/>
        <dbReference type="ChEBI" id="CHEBI:78346"/>
        <dbReference type="EC" id="4.2.1.70"/>
    </reaction>
</comment>
<dbReference type="GO" id="GO:0016798">
    <property type="term" value="F:hydrolase activity, acting on glycosyl bonds"/>
    <property type="evidence" value="ECO:0007669"/>
    <property type="project" value="UniProtKB-KW"/>
</dbReference>
<comment type="caution">
    <text evidence="7">The sequence shown here is derived from an EMBL/GenBank/DDBJ whole genome shotgun (WGS) entry which is preliminary data.</text>
</comment>
<dbReference type="GO" id="GO:0005737">
    <property type="term" value="C:cytoplasm"/>
    <property type="evidence" value="ECO:0007669"/>
    <property type="project" value="TreeGrafter"/>
</dbReference>
<comment type="function">
    <text evidence="6">Catalyzes the reversible cleavage of pseudouridine 5'-phosphate (PsiMP) to ribose 5-phosphate and uracil. Functions biologically in the cleavage direction, as part of a pseudouridine degradation pathway.</text>
</comment>
<evidence type="ECO:0000256" key="1">
    <source>
        <dbReference type="ARBA" id="ARBA00022723"/>
    </source>
</evidence>
<proteinExistence type="inferred from homology"/>
<keyword evidence="1 6" id="KW-0479">Metal-binding</keyword>
<dbReference type="AlphaFoldDB" id="A0A537INP8"/>
<comment type="subunit">
    <text evidence="6">Homotrimer.</text>
</comment>
<keyword evidence="4 6" id="KW-0456">Lyase</keyword>
<dbReference type="GO" id="GO:0004730">
    <property type="term" value="F:pseudouridylate synthase activity"/>
    <property type="evidence" value="ECO:0007669"/>
    <property type="project" value="UniProtKB-UniRule"/>
</dbReference>
<comment type="similarity">
    <text evidence="6">Belongs to the pseudouridine-5'-phosphate glycosidase family.</text>
</comment>
<name>A0A537INP8_9BACT</name>
<reference evidence="7 8" key="1">
    <citation type="journal article" date="2019" name="Nat. Microbiol.">
        <title>Mediterranean grassland soil C-N compound turnover is dependent on rainfall and depth, and is mediated by genomically divergent microorganisms.</title>
        <authorList>
            <person name="Diamond S."/>
            <person name="Andeer P.F."/>
            <person name="Li Z."/>
            <person name="Crits-Christoph A."/>
            <person name="Burstein D."/>
            <person name="Anantharaman K."/>
            <person name="Lane K.R."/>
            <person name="Thomas B.C."/>
            <person name="Pan C."/>
            <person name="Northen T.R."/>
            <person name="Banfield J.F."/>
        </authorList>
    </citation>
    <scope>NUCLEOTIDE SEQUENCE [LARGE SCALE GENOMIC DNA]</scope>
    <source>
        <strain evidence="7">NP_8</strain>
    </source>
</reference>
<accession>A0A537INP8</accession>
<dbReference type="EMBL" id="VBAP01000091">
    <property type="protein sequence ID" value="TMI72236.1"/>
    <property type="molecule type" value="Genomic_DNA"/>
</dbReference>
<gene>
    <name evidence="6" type="primary">psuG</name>
    <name evidence="7" type="ORF">E6H05_11470</name>
</gene>
<feature type="active site" description="Proton donor" evidence="6">
    <location>
        <position position="27"/>
    </location>
</feature>
<dbReference type="GO" id="GO:0046113">
    <property type="term" value="P:nucleobase catabolic process"/>
    <property type="evidence" value="ECO:0007669"/>
    <property type="project" value="UniProtKB-UniRule"/>
</dbReference>
<evidence type="ECO:0000313" key="8">
    <source>
        <dbReference type="Proteomes" id="UP000318834"/>
    </source>
</evidence>
<protein>
    <recommendedName>
        <fullName evidence="6">Pseudouridine-5'-phosphate glycosidase</fullName>
        <shortName evidence="6">PsiMP glycosidase</shortName>
        <ecNumber evidence="6">4.2.1.70</ecNumber>
    </recommendedName>
</protein>
<keyword evidence="3 6" id="KW-0464">Manganese</keyword>
<evidence type="ECO:0000256" key="3">
    <source>
        <dbReference type="ARBA" id="ARBA00023211"/>
    </source>
</evidence>
<sequence>MRTSLLIDVAPQITEALQRGGPIVALESAVISHGLPHPTSLETAAALEDEVRNAGAIPATVAVIAGRIKVGATARELERLRSAPVIKIAARDLPVAAATSASGGTTVSATLAIADLTGIAVASTGGIGGVHLGAERTWDVSADLRALAEHPIAVVCAGAKAICDIGKTLEYLDTAGVPVVVYRSDRFPHFYARDSGFPAPRRIETPQEAAAIHAAARVLGRRTALLIANPIPAAEALRETDVEDAVRRAMERASAAGVRGGDVTPFLLTALADLTGGRSLRANLALLRANAALAGAVAVAASRSQTA</sequence>